<keyword evidence="5" id="KW-0547">Nucleotide-binding</keyword>
<dbReference type="PANTHER" id="PTHR43065">
    <property type="entry name" value="SENSOR HISTIDINE KINASE"/>
    <property type="match status" value="1"/>
</dbReference>
<dbReference type="EMBL" id="CP053921">
    <property type="protein sequence ID" value="QKG72325.1"/>
    <property type="molecule type" value="Genomic_DNA"/>
</dbReference>
<evidence type="ECO:0000256" key="3">
    <source>
        <dbReference type="ARBA" id="ARBA00022553"/>
    </source>
</evidence>
<keyword evidence="4" id="KW-0808">Transferase</keyword>
<keyword evidence="6" id="KW-0418">Kinase</keyword>
<evidence type="ECO:0000256" key="5">
    <source>
        <dbReference type="ARBA" id="ARBA00022741"/>
    </source>
</evidence>
<evidence type="ECO:0000256" key="9">
    <source>
        <dbReference type="PROSITE-ProRule" id="PRU00169"/>
    </source>
</evidence>
<evidence type="ECO:0000259" key="11">
    <source>
        <dbReference type="PROSITE" id="PS50110"/>
    </source>
</evidence>
<dbReference type="EC" id="2.7.13.3" evidence="2"/>
<name>A0A7D4C6C7_9SPHN</name>
<dbReference type="SMART" id="SM00387">
    <property type="entry name" value="HATPase_c"/>
    <property type="match status" value="1"/>
</dbReference>
<feature type="modified residue" description="4-aspartylphosphate" evidence="9">
    <location>
        <position position="557"/>
    </location>
</feature>
<dbReference type="Pfam" id="PF12860">
    <property type="entry name" value="PAS_7"/>
    <property type="match status" value="1"/>
</dbReference>
<dbReference type="InterPro" id="IPR036097">
    <property type="entry name" value="HisK_dim/P_sf"/>
</dbReference>
<dbReference type="Gene3D" id="3.40.50.2300">
    <property type="match status" value="1"/>
</dbReference>
<dbReference type="InterPro" id="IPR000014">
    <property type="entry name" value="PAS"/>
</dbReference>
<dbReference type="CDD" id="cd00156">
    <property type="entry name" value="REC"/>
    <property type="match status" value="1"/>
</dbReference>
<evidence type="ECO:0000256" key="7">
    <source>
        <dbReference type="ARBA" id="ARBA00022840"/>
    </source>
</evidence>
<evidence type="ECO:0000259" key="10">
    <source>
        <dbReference type="PROSITE" id="PS50109"/>
    </source>
</evidence>
<evidence type="ECO:0000256" key="8">
    <source>
        <dbReference type="ARBA" id="ARBA00023012"/>
    </source>
</evidence>
<dbReference type="Gene3D" id="1.10.287.130">
    <property type="match status" value="1"/>
</dbReference>
<dbReference type="Pfam" id="PF00512">
    <property type="entry name" value="HisKA"/>
    <property type="match status" value="1"/>
</dbReference>
<dbReference type="Pfam" id="PF13188">
    <property type="entry name" value="PAS_8"/>
    <property type="match status" value="1"/>
</dbReference>
<dbReference type="PANTHER" id="PTHR43065:SF10">
    <property type="entry name" value="PEROXIDE STRESS-ACTIVATED HISTIDINE KINASE MAK3"/>
    <property type="match status" value="1"/>
</dbReference>
<accession>A0A7D4C6C7</accession>
<dbReference type="SUPFAM" id="SSF47384">
    <property type="entry name" value="Homodimeric domain of signal transducing histidine kinase"/>
    <property type="match status" value="1"/>
</dbReference>
<proteinExistence type="predicted"/>
<comment type="catalytic activity">
    <reaction evidence="1">
        <text>ATP + protein L-histidine = ADP + protein N-phospho-L-histidine.</text>
        <dbReference type="EC" id="2.7.13.3"/>
    </reaction>
</comment>
<evidence type="ECO:0000313" key="13">
    <source>
        <dbReference type="Proteomes" id="UP000504693"/>
    </source>
</evidence>
<dbReference type="InterPro" id="IPR011006">
    <property type="entry name" value="CheY-like_superfamily"/>
</dbReference>
<feature type="domain" description="Histidine kinase" evidence="10">
    <location>
        <begin position="276"/>
        <end position="488"/>
    </location>
</feature>
<dbReference type="PROSITE" id="PS50109">
    <property type="entry name" value="HIS_KIN"/>
    <property type="match status" value="1"/>
</dbReference>
<keyword evidence="3 9" id="KW-0597">Phosphoprotein</keyword>
<dbReference type="SMART" id="SM00388">
    <property type="entry name" value="HisKA"/>
    <property type="match status" value="1"/>
</dbReference>
<gene>
    <name evidence="12" type="ORF">HQR01_13655</name>
</gene>
<evidence type="ECO:0000256" key="6">
    <source>
        <dbReference type="ARBA" id="ARBA00022777"/>
    </source>
</evidence>
<dbReference type="InterPro" id="IPR001789">
    <property type="entry name" value="Sig_transdc_resp-reg_receiver"/>
</dbReference>
<keyword evidence="8" id="KW-0902">Two-component regulatory system</keyword>
<keyword evidence="7" id="KW-0067">ATP-binding</keyword>
<keyword evidence="13" id="KW-1185">Reference proteome</keyword>
<dbReference type="InterPro" id="IPR004358">
    <property type="entry name" value="Sig_transdc_His_kin-like_C"/>
</dbReference>
<dbReference type="Gene3D" id="3.30.450.20">
    <property type="entry name" value="PAS domain"/>
    <property type="match status" value="2"/>
</dbReference>
<feature type="domain" description="Response regulatory" evidence="11">
    <location>
        <begin position="508"/>
        <end position="624"/>
    </location>
</feature>
<dbReference type="SUPFAM" id="SSF55785">
    <property type="entry name" value="PYP-like sensor domain (PAS domain)"/>
    <property type="match status" value="1"/>
</dbReference>
<dbReference type="InterPro" id="IPR003661">
    <property type="entry name" value="HisK_dim/P_dom"/>
</dbReference>
<dbReference type="KEGG" id="emv:HQR01_13655"/>
<dbReference type="InterPro" id="IPR036890">
    <property type="entry name" value="HATPase_C_sf"/>
</dbReference>
<dbReference type="SMART" id="SM00448">
    <property type="entry name" value="REC"/>
    <property type="match status" value="1"/>
</dbReference>
<dbReference type="SUPFAM" id="SSF55874">
    <property type="entry name" value="ATPase domain of HSP90 chaperone/DNA topoisomerase II/histidine kinase"/>
    <property type="match status" value="1"/>
</dbReference>
<sequence length="628" mass="68750">MATTRPRRDGSQDGLFRELIDGFPHGIALFDADALMTYCNPALLRLNPRLEDIIETGLSWDRLLVEMVARGVMDRTAQQRLSQMESNLDESDRSSPRLVVEMRDQGYHEMLLVAVTGGGFVLDQRDVTKREMAEEQDREADALLRQVMEACPANLVMSRMDDGQIIYRSPAAREVLGPGKKVNEHFVNQADLADFVTALLPQGRLDEVFATLRDTEGTTFPALVSSRLIEYRGEDVAVSSLVDITKEVEMRKMLAAQRERIFETEKMSALGELLAGVAHELNNPLSVVVGHALMLREETDDPEIMRRVEQIEAAAERCAKIVKSFLAMAREQKVEKQSLALGDLLDNALRTIGEGDMEFGLAVQRDIPADAPQLCGDAAQLEQVFTNLLVNSQQAVTKSGKAGTVTIAARPDRGRRLMVIDFRDDGPGIPAHIGKRVFEPLFTTKEVGQGTGIGLAFCHRVLTAHGGSIELIPSEAGAHFRIHLPLAEGELDDGEERAGHASSNGRGHVLVIDDELDVAELIAEILRRDGFTVDMVHSGEEGLEALARSDYDALLVDINMPGIGGRGFLDRIKADRPELVGRIAFVTGSTMSPDSRGFLDNCGCPYLEKPVAPADVRALAQQIVSGGE</sequence>
<dbReference type="PRINTS" id="PR00344">
    <property type="entry name" value="BCTRLSENSOR"/>
</dbReference>
<dbReference type="GO" id="GO:0000155">
    <property type="term" value="F:phosphorelay sensor kinase activity"/>
    <property type="evidence" value="ECO:0007669"/>
    <property type="project" value="InterPro"/>
</dbReference>
<dbReference type="AlphaFoldDB" id="A0A7D4C6C7"/>
<dbReference type="InterPro" id="IPR005467">
    <property type="entry name" value="His_kinase_dom"/>
</dbReference>
<dbReference type="SUPFAM" id="SSF52172">
    <property type="entry name" value="CheY-like"/>
    <property type="match status" value="1"/>
</dbReference>
<dbReference type="Proteomes" id="UP000504693">
    <property type="component" value="Chromosome"/>
</dbReference>
<dbReference type="Gene3D" id="3.30.565.10">
    <property type="entry name" value="Histidine kinase-like ATPase, C-terminal domain"/>
    <property type="match status" value="1"/>
</dbReference>
<dbReference type="InterPro" id="IPR003594">
    <property type="entry name" value="HATPase_dom"/>
</dbReference>
<dbReference type="InterPro" id="IPR035965">
    <property type="entry name" value="PAS-like_dom_sf"/>
</dbReference>
<protein>
    <recommendedName>
        <fullName evidence="2">histidine kinase</fullName>
        <ecNumber evidence="2">2.7.13.3</ecNumber>
    </recommendedName>
</protein>
<evidence type="ECO:0000313" key="12">
    <source>
        <dbReference type="EMBL" id="QKG72325.1"/>
    </source>
</evidence>
<organism evidence="12 13">
    <name type="scientific">Erythrobacter mangrovi</name>
    <dbReference type="NCBI Taxonomy" id="2739433"/>
    <lineage>
        <taxon>Bacteria</taxon>
        <taxon>Pseudomonadati</taxon>
        <taxon>Pseudomonadota</taxon>
        <taxon>Alphaproteobacteria</taxon>
        <taxon>Sphingomonadales</taxon>
        <taxon>Erythrobacteraceae</taxon>
        <taxon>Erythrobacter/Porphyrobacter group</taxon>
        <taxon>Erythrobacter</taxon>
    </lineage>
</organism>
<dbReference type="Pfam" id="PF02518">
    <property type="entry name" value="HATPase_c"/>
    <property type="match status" value="1"/>
</dbReference>
<dbReference type="RefSeq" id="WP_173215479.1">
    <property type="nucleotide sequence ID" value="NZ_CP053921.1"/>
</dbReference>
<dbReference type="PROSITE" id="PS50110">
    <property type="entry name" value="RESPONSE_REGULATORY"/>
    <property type="match status" value="1"/>
</dbReference>
<evidence type="ECO:0000256" key="4">
    <source>
        <dbReference type="ARBA" id="ARBA00022679"/>
    </source>
</evidence>
<dbReference type="GO" id="GO:0005524">
    <property type="term" value="F:ATP binding"/>
    <property type="evidence" value="ECO:0007669"/>
    <property type="project" value="UniProtKB-KW"/>
</dbReference>
<evidence type="ECO:0000256" key="1">
    <source>
        <dbReference type="ARBA" id="ARBA00000085"/>
    </source>
</evidence>
<dbReference type="Pfam" id="PF00072">
    <property type="entry name" value="Response_reg"/>
    <property type="match status" value="1"/>
</dbReference>
<dbReference type="CDD" id="cd00082">
    <property type="entry name" value="HisKA"/>
    <property type="match status" value="1"/>
</dbReference>
<reference evidence="12 13" key="1">
    <citation type="submission" date="2020-05" db="EMBL/GenBank/DDBJ databases">
        <title>Erythrobacter mangrovi sp. nov., isolated from rhizosphere soil of mangrove plant (Kandelia candel).</title>
        <authorList>
            <person name="Ye Y.H."/>
        </authorList>
    </citation>
    <scope>NUCLEOTIDE SEQUENCE [LARGE SCALE GENOMIC DNA]</scope>
    <source>
        <strain evidence="12 13">EB310</strain>
    </source>
</reference>
<evidence type="ECO:0000256" key="2">
    <source>
        <dbReference type="ARBA" id="ARBA00012438"/>
    </source>
</evidence>